<dbReference type="Proteomes" id="UP000033014">
    <property type="component" value="Segment"/>
</dbReference>
<comment type="subcellular location">
    <subcellularLocation>
        <location evidence="1">Membrane</location>
    </subcellularLocation>
</comment>
<dbReference type="OrthoDB" id="19440at10239"/>
<evidence type="ECO:0000256" key="3">
    <source>
        <dbReference type="ARBA" id="ARBA00022989"/>
    </source>
</evidence>
<accession>A0A0E3D9I1</accession>
<keyword evidence="2 5" id="KW-0812">Transmembrane</keyword>
<dbReference type="Pfam" id="PF04688">
    <property type="entry name" value="Holin_SPP1"/>
    <property type="match status" value="1"/>
</dbReference>
<sequence length="107" mass="11996">MAENKVELQEQTHVEKQVYVPVEVPAVEPMMIVRLIVFVLALVNAIGAMFGYDWNLSVDQKNVYDIVSALFLLGSGMHVAWKNNNISKTSRVKAHVGEQVVEKGEQK</sequence>
<feature type="transmembrane region" description="Helical" evidence="5">
    <location>
        <begin position="31"/>
        <end position="51"/>
    </location>
</feature>
<gene>
    <name evidence="6" type="ORF">BCP8-2_166</name>
</gene>
<keyword evidence="4 5" id="KW-0472">Membrane</keyword>
<dbReference type="KEGG" id="vg:24723430"/>
<feature type="transmembrane region" description="Helical" evidence="5">
    <location>
        <begin position="63"/>
        <end position="81"/>
    </location>
</feature>
<dbReference type="GeneID" id="24723430"/>
<dbReference type="GO" id="GO:0016020">
    <property type="term" value="C:membrane"/>
    <property type="evidence" value="ECO:0007669"/>
    <property type="project" value="UniProtKB-SubCell"/>
</dbReference>
<protein>
    <submittedName>
        <fullName evidence="6">Putative holin protein</fullName>
    </submittedName>
</protein>
<evidence type="ECO:0000313" key="7">
    <source>
        <dbReference type="Proteomes" id="UP000033014"/>
    </source>
</evidence>
<dbReference type="EMBL" id="KJ081346">
    <property type="protein sequence ID" value="AHJ87204.1"/>
    <property type="molecule type" value="Genomic_DNA"/>
</dbReference>
<evidence type="ECO:0000256" key="2">
    <source>
        <dbReference type="ARBA" id="ARBA00022692"/>
    </source>
</evidence>
<keyword evidence="3 5" id="KW-1133">Transmembrane helix</keyword>
<evidence type="ECO:0000256" key="1">
    <source>
        <dbReference type="ARBA" id="ARBA00004370"/>
    </source>
</evidence>
<dbReference type="InterPro" id="IPR006479">
    <property type="entry name" value="Holin"/>
</dbReference>
<proteinExistence type="predicted"/>
<reference evidence="7" key="1">
    <citation type="submission" date="2014-01" db="EMBL/GenBank/DDBJ databases">
        <title>Genomic and Proteomic Analysis of Broad Host Range Virulent Bacillus Group Phage BCP8-2 Leading To the Creation of New Genus within Myoviruses.</title>
        <authorList>
            <person name="Bandara N."/>
            <person name="Asare P.T."/>
            <person name="Kim K.P."/>
        </authorList>
    </citation>
    <scope>NUCLEOTIDE SEQUENCE [LARGE SCALE GENOMIC DNA]</scope>
</reference>
<reference evidence="6 7" key="2">
    <citation type="journal article" date="2015" name="Arch. Virol.">
        <title>Complete genome sequence analysis and identification of putative metallo-beta-lactamase and SpoIIIE homologs in Bacillus cereus group phage BCP8-2, a new member of the proposed Bastille-like group.</title>
        <authorList>
            <person name="Asare P.T."/>
            <person name="Bandara N."/>
            <person name="Jeong T.Y."/>
            <person name="Ryu S."/>
            <person name="Klumpp J."/>
            <person name="Kim K.P."/>
        </authorList>
    </citation>
    <scope>NUCLEOTIDE SEQUENCE [LARGE SCALE GENOMIC DNA]</scope>
    <source>
        <strain evidence="6">BCP8-2</strain>
    </source>
</reference>
<organism evidence="6 7">
    <name type="scientific">Bacillus phage BCP8-2</name>
    <dbReference type="NCBI Taxonomy" id="1129192"/>
    <lineage>
        <taxon>Viruses</taxon>
        <taxon>Duplodnaviria</taxon>
        <taxon>Heunggongvirae</taxon>
        <taxon>Uroviricota</taxon>
        <taxon>Caudoviricetes</taxon>
        <taxon>Herelleviridae</taxon>
        <taxon>Bastillevirinae</taxon>
        <taxon>Caeruleovirus</taxon>
        <taxon>Caeruleovirus BCP82</taxon>
    </lineage>
</organism>
<evidence type="ECO:0000313" key="6">
    <source>
        <dbReference type="EMBL" id="AHJ87204.1"/>
    </source>
</evidence>
<evidence type="ECO:0000256" key="4">
    <source>
        <dbReference type="ARBA" id="ARBA00023136"/>
    </source>
</evidence>
<name>A0A0E3D9I1_9CAUD</name>
<evidence type="ECO:0000256" key="5">
    <source>
        <dbReference type="SAM" id="Phobius"/>
    </source>
</evidence>
<keyword evidence="7" id="KW-1185">Reference proteome</keyword>
<dbReference type="RefSeq" id="YP_009149727.1">
    <property type="nucleotide sequence ID" value="NC_027355.1"/>
</dbReference>